<dbReference type="SUPFAM" id="SSF55729">
    <property type="entry name" value="Acyl-CoA N-acyltransferases (Nat)"/>
    <property type="match status" value="1"/>
</dbReference>
<dbReference type="PROSITE" id="PS51186">
    <property type="entry name" value="GNAT"/>
    <property type="match status" value="1"/>
</dbReference>
<evidence type="ECO:0000313" key="3">
    <source>
        <dbReference type="Proteomes" id="UP000009022"/>
    </source>
</evidence>
<proteinExistence type="predicted"/>
<dbReference type="CDD" id="cd04301">
    <property type="entry name" value="NAT_SF"/>
    <property type="match status" value="1"/>
</dbReference>
<feature type="domain" description="N-acetyltransferase" evidence="1">
    <location>
        <begin position="5"/>
        <end position="148"/>
    </location>
</feature>
<dbReference type="FunFam" id="3.40.630.30:FF:000257">
    <property type="entry name" value="Putative N-acetyltransferase YhdJ"/>
    <property type="match status" value="1"/>
</dbReference>
<gene>
    <name evidence="2" type="ORF">TRIADDRAFT_52547</name>
</gene>
<sequence>MQKSMEILEVKERDQIKTCFNAFKELRPHLKDSTSFVDQVIEQQKQGYTIAAIFDNSESSSAAACIGYREITTLAWGRCIYIDDFTTHSVHRRKGYGNALLKYVIDIAKRNGYDMIHLDTGYGRHDAHRVYLRNDFQFKSHHLSLTCE</sequence>
<dbReference type="STRING" id="10228.B3RJ27"/>
<dbReference type="KEGG" id="tad:TRIADDRAFT_52547"/>
<dbReference type="EMBL" id="DS985241">
    <property type="protein sequence ID" value="EDV29047.1"/>
    <property type="molecule type" value="Genomic_DNA"/>
</dbReference>
<dbReference type="CTD" id="6750209"/>
<dbReference type="InterPro" id="IPR016181">
    <property type="entry name" value="Acyl_CoA_acyltransferase"/>
</dbReference>
<organism evidence="2 3">
    <name type="scientific">Trichoplax adhaerens</name>
    <name type="common">Trichoplax reptans</name>
    <dbReference type="NCBI Taxonomy" id="10228"/>
    <lineage>
        <taxon>Eukaryota</taxon>
        <taxon>Metazoa</taxon>
        <taxon>Placozoa</taxon>
        <taxon>Uniplacotomia</taxon>
        <taxon>Trichoplacea</taxon>
        <taxon>Trichoplacidae</taxon>
        <taxon>Trichoplax</taxon>
    </lineage>
</organism>
<dbReference type="AlphaFoldDB" id="B3RJ27"/>
<protein>
    <recommendedName>
        <fullName evidence="1">N-acetyltransferase domain-containing protein</fullName>
    </recommendedName>
</protein>
<dbReference type="Pfam" id="PF00583">
    <property type="entry name" value="Acetyltransf_1"/>
    <property type="match status" value="1"/>
</dbReference>
<dbReference type="InParanoid" id="B3RJ27"/>
<dbReference type="eggNOG" id="ENOG502SC83">
    <property type="taxonomic scope" value="Eukaryota"/>
</dbReference>
<dbReference type="GeneID" id="6750209"/>
<keyword evidence="3" id="KW-1185">Reference proteome</keyword>
<name>B3RJ27_TRIAD</name>
<accession>B3RJ27</accession>
<reference evidence="2 3" key="1">
    <citation type="journal article" date="2008" name="Nature">
        <title>The Trichoplax genome and the nature of placozoans.</title>
        <authorList>
            <person name="Srivastava M."/>
            <person name="Begovic E."/>
            <person name="Chapman J."/>
            <person name="Putnam N.H."/>
            <person name="Hellsten U."/>
            <person name="Kawashima T."/>
            <person name="Kuo A."/>
            <person name="Mitros T."/>
            <person name="Salamov A."/>
            <person name="Carpenter M.L."/>
            <person name="Signorovitch A.Y."/>
            <person name="Moreno M.A."/>
            <person name="Kamm K."/>
            <person name="Grimwood J."/>
            <person name="Schmutz J."/>
            <person name="Shapiro H."/>
            <person name="Grigoriev I.V."/>
            <person name="Buss L.W."/>
            <person name="Schierwater B."/>
            <person name="Dellaporta S.L."/>
            <person name="Rokhsar D.S."/>
        </authorList>
    </citation>
    <scope>NUCLEOTIDE SEQUENCE [LARGE SCALE GENOMIC DNA]</scope>
    <source>
        <strain evidence="2 3">Grell-BS-1999</strain>
    </source>
</reference>
<dbReference type="PhylomeDB" id="B3RJ27"/>
<dbReference type="OMA" id="MPMITLY"/>
<evidence type="ECO:0000259" key="1">
    <source>
        <dbReference type="PROSITE" id="PS51186"/>
    </source>
</evidence>
<dbReference type="RefSeq" id="XP_002108249.1">
    <property type="nucleotide sequence ID" value="XM_002108213.1"/>
</dbReference>
<dbReference type="HOGENOM" id="CLU_013985_34_2_1"/>
<dbReference type="Proteomes" id="UP000009022">
    <property type="component" value="Unassembled WGS sequence"/>
</dbReference>
<dbReference type="GO" id="GO:0008080">
    <property type="term" value="F:N-acetyltransferase activity"/>
    <property type="evidence" value="ECO:0000318"/>
    <property type="project" value="GO_Central"/>
</dbReference>
<dbReference type="Gene3D" id="3.40.630.30">
    <property type="match status" value="1"/>
</dbReference>
<evidence type="ECO:0000313" key="2">
    <source>
        <dbReference type="EMBL" id="EDV29047.1"/>
    </source>
</evidence>
<dbReference type="InterPro" id="IPR000182">
    <property type="entry name" value="GNAT_dom"/>
</dbReference>
<dbReference type="OrthoDB" id="7305308at2759"/>